<dbReference type="AlphaFoldDB" id="A0A354YYV5"/>
<feature type="transmembrane region" description="Helical" evidence="1">
    <location>
        <begin position="14"/>
        <end position="34"/>
    </location>
</feature>
<name>A0A354YYV5_9FIRM</name>
<organism evidence="2 3">
    <name type="scientific">Syntrophomonas wolfei</name>
    <dbReference type="NCBI Taxonomy" id="863"/>
    <lineage>
        <taxon>Bacteria</taxon>
        <taxon>Bacillati</taxon>
        <taxon>Bacillota</taxon>
        <taxon>Clostridia</taxon>
        <taxon>Eubacteriales</taxon>
        <taxon>Syntrophomonadaceae</taxon>
        <taxon>Syntrophomonas</taxon>
    </lineage>
</organism>
<keyword evidence="1" id="KW-0472">Membrane</keyword>
<feature type="non-terminal residue" evidence="2">
    <location>
        <position position="271"/>
    </location>
</feature>
<keyword evidence="1" id="KW-0812">Transmembrane</keyword>
<accession>A0A354YYV5</accession>
<protein>
    <submittedName>
        <fullName evidence="2">Uncharacterized protein</fullName>
    </submittedName>
</protein>
<dbReference type="EMBL" id="DNZF01000247">
    <property type="protein sequence ID" value="HBK54523.1"/>
    <property type="molecule type" value="Genomic_DNA"/>
</dbReference>
<gene>
    <name evidence="2" type="ORF">DDZ44_11365</name>
</gene>
<evidence type="ECO:0000256" key="1">
    <source>
        <dbReference type="SAM" id="Phobius"/>
    </source>
</evidence>
<keyword evidence="1" id="KW-1133">Transmembrane helix</keyword>
<evidence type="ECO:0000313" key="3">
    <source>
        <dbReference type="Proteomes" id="UP000263273"/>
    </source>
</evidence>
<feature type="transmembrane region" description="Helical" evidence="1">
    <location>
        <begin position="160"/>
        <end position="178"/>
    </location>
</feature>
<feature type="transmembrane region" description="Helical" evidence="1">
    <location>
        <begin position="40"/>
        <end position="62"/>
    </location>
</feature>
<dbReference type="Proteomes" id="UP000263273">
    <property type="component" value="Unassembled WGS sequence"/>
</dbReference>
<comment type="caution">
    <text evidence="2">The sequence shown here is derived from an EMBL/GenBank/DDBJ whole genome shotgun (WGS) entry which is preliminary data.</text>
</comment>
<proteinExistence type="predicted"/>
<feature type="transmembrane region" description="Helical" evidence="1">
    <location>
        <begin position="134"/>
        <end position="154"/>
    </location>
</feature>
<reference evidence="2 3" key="1">
    <citation type="journal article" date="2018" name="Nat. Biotechnol.">
        <title>A standardized bacterial taxonomy based on genome phylogeny substantially revises the tree of life.</title>
        <authorList>
            <person name="Parks D.H."/>
            <person name="Chuvochina M."/>
            <person name="Waite D.W."/>
            <person name="Rinke C."/>
            <person name="Skarshewski A."/>
            <person name="Chaumeil P.A."/>
            <person name="Hugenholtz P."/>
        </authorList>
    </citation>
    <scope>NUCLEOTIDE SEQUENCE [LARGE SCALE GENOMIC DNA]</scope>
    <source>
        <strain evidence="2">UBA10948</strain>
    </source>
</reference>
<dbReference type="STRING" id="378794.GCA_001570625_00762"/>
<sequence length="271" mass="30952">MCRKAVQLNRLRRYTLPILMIVVVGGIIAHNTGAVSKDNLWYGLLLPAVLELLFIVICLINISKIVRRYRRLKSEGWEVLDAWQNALEIIVSPRIARMLILEPRLYHTLYLSIKGKAVANGEPGFGTCRDSYAFFVKVFIFLCLLEIIVVTILLPHRWMVWKMLHLLLGLWAIMFLWADYRAMDIYNHSLSLTGMNLRLGLRCNWQICWDDIARVQRISLTAPNGTMSPGMVKSHPGLFYLGLGSICNVELILKGPRCFQGMINEIPGVAR</sequence>
<evidence type="ECO:0000313" key="2">
    <source>
        <dbReference type="EMBL" id="HBK54523.1"/>
    </source>
</evidence>